<comment type="caution">
    <text evidence="1">The sequence shown here is derived from an EMBL/GenBank/DDBJ whole genome shotgun (WGS) entry which is preliminary data.</text>
</comment>
<name>A0A6A2ZP69_HIBSY</name>
<evidence type="ECO:0000313" key="1">
    <source>
        <dbReference type="EMBL" id="KAE8693583.1"/>
    </source>
</evidence>
<dbReference type="PANTHER" id="PTHR31681">
    <property type="entry name" value="C2H2-LIKE ZINC FINGER PROTEIN"/>
    <property type="match status" value="1"/>
</dbReference>
<dbReference type="Proteomes" id="UP000436088">
    <property type="component" value="Unassembled WGS sequence"/>
</dbReference>
<organism evidence="1 2">
    <name type="scientific">Hibiscus syriacus</name>
    <name type="common">Rose of Sharon</name>
    <dbReference type="NCBI Taxonomy" id="106335"/>
    <lineage>
        <taxon>Eukaryota</taxon>
        <taxon>Viridiplantae</taxon>
        <taxon>Streptophyta</taxon>
        <taxon>Embryophyta</taxon>
        <taxon>Tracheophyta</taxon>
        <taxon>Spermatophyta</taxon>
        <taxon>Magnoliopsida</taxon>
        <taxon>eudicotyledons</taxon>
        <taxon>Gunneridae</taxon>
        <taxon>Pentapetalae</taxon>
        <taxon>rosids</taxon>
        <taxon>malvids</taxon>
        <taxon>Malvales</taxon>
        <taxon>Malvaceae</taxon>
        <taxon>Malvoideae</taxon>
        <taxon>Hibiscus</taxon>
    </lineage>
</organism>
<protein>
    <submittedName>
        <fullName evidence="1">Uncharacterized protein</fullName>
    </submittedName>
</protein>
<dbReference type="AlphaFoldDB" id="A0A6A2ZP69"/>
<gene>
    <name evidence="1" type="ORF">F3Y22_tig00110809pilonHSYRG00255</name>
</gene>
<sequence length="247" mass="27641">MLAAWVSLKENVNCVCRLTDVVGKPEKACRNSRNQNLEKQLVHQLRNPFREALFRPIYPNTQIYELHIGDPSRNIIELIFHRASMDPSKPSWKVKKVLKVKNSIEVLKRFDMEFTRKNGVRLSTCSEEVSDNMVSFKLKNLRRAVIVCRVIAGSIANTTGGAYGDFDSIGREGPRSNLEYLIVQNPSAILPLKVNVDGAFDPRTRLATIGVIAWDSNGRVLSGMVSTSPGCVEARFAETHAIIAIFI</sequence>
<evidence type="ECO:0000313" key="2">
    <source>
        <dbReference type="Proteomes" id="UP000436088"/>
    </source>
</evidence>
<reference evidence="1" key="1">
    <citation type="submission" date="2019-09" db="EMBL/GenBank/DDBJ databases">
        <title>Draft genome information of white flower Hibiscus syriacus.</title>
        <authorList>
            <person name="Kim Y.-M."/>
        </authorList>
    </citation>
    <scope>NUCLEOTIDE SEQUENCE [LARGE SCALE GENOMIC DNA]</scope>
    <source>
        <strain evidence="1">YM2019G1</strain>
    </source>
</reference>
<accession>A0A6A2ZP69</accession>
<dbReference type="EMBL" id="VEPZ02001118">
    <property type="protein sequence ID" value="KAE8693583.1"/>
    <property type="molecule type" value="Genomic_DNA"/>
</dbReference>
<keyword evidence="2" id="KW-1185">Reference proteome</keyword>
<proteinExistence type="predicted"/>
<dbReference type="PANTHER" id="PTHR31681:SF34">
    <property type="entry name" value="DUF295 DOMAIN-CONTAINING PROTEIN"/>
    <property type="match status" value="1"/>
</dbReference>